<proteinExistence type="predicted"/>
<evidence type="ECO:0000313" key="2">
    <source>
        <dbReference type="Proteomes" id="UP001556367"/>
    </source>
</evidence>
<reference evidence="2" key="1">
    <citation type="submission" date="2024-06" db="EMBL/GenBank/DDBJ databases">
        <title>Multi-omics analyses provide insights into the biosynthesis of the anticancer antibiotic pleurotin in Hohenbuehelia grisea.</title>
        <authorList>
            <person name="Weaver J.A."/>
            <person name="Alberti F."/>
        </authorList>
    </citation>
    <scope>NUCLEOTIDE SEQUENCE [LARGE SCALE GENOMIC DNA]</scope>
    <source>
        <strain evidence="2">T-177</strain>
    </source>
</reference>
<dbReference type="Proteomes" id="UP001556367">
    <property type="component" value="Unassembled WGS sequence"/>
</dbReference>
<keyword evidence="2" id="KW-1185">Reference proteome</keyword>
<gene>
    <name evidence="1" type="ORF">HGRIS_001554</name>
</gene>
<dbReference type="EMBL" id="JASNQZ010000005">
    <property type="protein sequence ID" value="KAL0957777.1"/>
    <property type="molecule type" value="Genomic_DNA"/>
</dbReference>
<evidence type="ECO:0000313" key="1">
    <source>
        <dbReference type="EMBL" id="KAL0957777.1"/>
    </source>
</evidence>
<sequence length="131" mass="15064">MDCSQIEGEPADVLATNWVNSPESPKVEGTNEEPPFIFHALPFYWLGQVALLAYQEGLRPFEHNSVNNLNVEVRFKLVKQWLKHIRGFLRQTDSSPTLFWDELMKIRLKTSRPEGSEGENQEGLLGFFPEC</sequence>
<name>A0ABR3JPU2_9AGAR</name>
<comment type="caution">
    <text evidence="1">The sequence shown here is derived from an EMBL/GenBank/DDBJ whole genome shotgun (WGS) entry which is preliminary data.</text>
</comment>
<organism evidence="1 2">
    <name type="scientific">Hohenbuehelia grisea</name>
    <dbReference type="NCBI Taxonomy" id="104357"/>
    <lineage>
        <taxon>Eukaryota</taxon>
        <taxon>Fungi</taxon>
        <taxon>Dikarya</taxon>
        <taxon>Basidiomycota</taxon>
        <taxon>Agaricomycotina</taxon>
        <taxon>Agaricomycetes</taxon>
        <taxon>Agaricomycetidae</taxon>
        <taxon>Agaricales</taxon>
        <taxon>Pleurotineae</taxon>
        <taxon>Pleurotaceae</taxon>
        <taxon>Hohenbuehelia</taxon>
    </lineage>
</organism>
<protein>
    <submittedName>
        <fullName evidence="1">Uncharacterized protein</fullName>
    </submittedName>
</protein>
<accession>A0ABR3JPU2</accession>